<dbReference type="AlphaFoldDB" id="A0AAE1DEW7"/>
<evidence type="ECO:0000313" key="2">
    <source>
        <dbReference type="Proteomes" id="UP001283361"/>
    </source>
</evidence>
<protein>
    <submittedName>
        <fullName evidence="1">Uncharacterized protein</fullName>
    </submittedName>
</protein>
<reference evidence="1" key="1">
    <citation type="journal article" date="2023" name="G3 (Bethesda)">
        <title>A reference genome for the long-term kleptoplast-retaining sea slug Elysia crispata morphotype clarki.</title>
        <authorList>
            <person name="Eastman K.E."/>
            <person name="Pendleton A.L."/>
            <person name="Shaikh M.A."/>
            <person name="Suttiyut T."/>
            <person name="Ogas R."/>
            <person name="Tomko P."/>
            <person name="Gavelis G."/>
            <person name="Widhalm J.R."/>
            <person name="Wisecaver J.H."/>
        </authorList>
    </citation>
    <scope>NUCLEOTIDE SEQUENCE</scope>
    <source>
        <strain evidence="1">ECLA1</strain>
    </source>
</reference>
<gene>
    <name evidence="1" type="ORF">RRG08_040426</name>
</gene>
<proteinExistence type="predicted"/>
<sequence length="199" mass="22657">MTQAYLLDHLPHPTSFPAAPVAFAETATRSHEPEFYSRCNHRTTGSKGPCHDRGGERDISSECSKHIFRCWKEQQNKWLGIKPTCLSLSRQRQEIVIPGDVAIKLEEGVAFGTIWCLLNTSYRSSVQMDPSFPHMWRADFYGEGNDIRLFDIENNSYRGGKQLRQGCNMIRHRRVVLKPTGRKEYGITKATDEMPATPG</sequence>
<keyword evidence="2" id="KW-1185">Reference proteome</keyword>
<evidence type="ECO:0000313" key="1">
    <source>
        <dbReference type="EMBL" id="KAK3766903.1"/>
    </source>
</evidence>
<comment type="caution">
    <text evidence="1">The sequence shown here is derived from an EMBL/GenBank/DDBJ whole genome shotgun (WGS) entry which is preliminary data.</text>
</comment>
<accession>A0AAE1DEW7</accession>
<name>A0AAE1DEW7_9GAST</name>
<dbReference type="Proteomes" id="UP001283361">
    <property type="component" value="Unassembled WGS sequence"/>
</dbReference>
<dbReference type="EMBL" id="JAWDGP010004190">
    <property type="protein sequence ID" value="KAK3766903.1"/>
    <property type="molecule type" value="Genomic_DNA"/>
</dbReference>
<organism evidence="1 2">
    <name type="scientific">Elysia crispata</name>
    <name type="common">lettuce slug</name>
    <dbReference type="NCBI Taxonomy" id="231223"/>
    <lineage>
        <taxon>Eukaryota</taxon>
        <taxon>Metazoa</taxon>
        <taxon>Spiralia</taxon>
        <taxon>Lophotrochozoa</taxon>
        <taxon>Mollusca</taxon>
        <taxon>Gastropoda</taxon>
        <taxon>Heterobranchia</taxon>
        <taxon>Euthyneura</taxon>
        <taxon>Panpulmonata</taxon>
        <taxon>Sacoglossa</taxon>
        <taxon>Placobranchoidea</taxon>
        <taxon>Plakobranchidae</taxon>
        <taxon>Elysia</taxon>
    </lineage>
</organism>